<dbReference type="SMR" id="G5ECX9"/>
<dbReference type="GO" id="GO:0005737">
    <property type="term" value="C:cytoplasm"/>
    <property type="evidence" value="ECO:0000318"/>
    <property type="project" value="GO_Central"/>
</dbReference>
<evidence type="ECO:0000313" key="8">
    <source>
        <dbReference type="WormBase" id="C54D10.1"/>
    </source>
</evidence>
<dbReference type="WormBase" id="C54D10.1">
    <property type="protein sequence ID" value="CE05497"/>
    <property type="gene ID" value="WBGene00008296"/>
    <property type="gene designation" value="cdr-2"/>
</dbReference>
<dbReference type="EMBL" id="AY728062">
    <property type="protein sequence ID" value="AAU43723.1"/>
    <property type="molecule type" value="mRNA"/>
</dbReference>
<dbReference type="EMBL" id="BX284605">
    <property type="protein sequence ID" value="CAA99803.1"/>
    <property type="molecule type" value="Genomic_DNA"/>
</dbReference>
<evidence type="ECO:0000256" key="2">
    <source>
        <dbReference type="SAM" id="Phobius"/>
    </source>
</evidence>
<accession>G5ECX9</accession>
<keyword evidence="2" id="KW-1133">Transmembrane helix</keyword>
<dbReference type="AlphaFoldDB" id="G5ECX9"/>
<organism evidence="6 7">
    <name type="scientific">Caenorhabditis elegans</name>
    <dbReference type="NCBI Taxonomy" id="6239"/>
    <lineage>
        <taxon>Eukaryota</taxon>
        <taxon>Metazoa</taxon>
        <taxon>Ecdysozoa</taxon>
        <taxon>Nematoda</taxon>
        <taxon>Chromadorea</taxon>
        <taxon>Rhabditida</taxon>
        <taxon>Rhabditina</taxon>
        <taxon>Rhabditomorpha</taxon>
        <taxon>Rhabditoidea</taxon>
        <taxon>Rhabditidae</taxon>
        <taxon>Peloderinae</taxon>
        <taxon>Caenorhabditis</taxon>
    </lineage>
</organism>
<dbReference type="PeptideAtlas" id="G5ECX9"/>
<dbReference type="PANTHER" id="PTHR12289:SF69">
    <property type="entry name" value="CADMIUM RESPONSIVE"/>
    <property type="match status" value="1"/>
</dbReference>
<dbReference type="RefSeq" id="NP_506114.1">
    <property type="nucleotide sequence ID" value="NM_073713.5"/>
</dbReference>
<dbReference type="Proteomes" id="UP000001940">
    <property type="component" value="Chromosome V"/>
</dbReference>
<dbReference type="SFLD" id="SFLDS00019">
    <property type="entry name" value="Glutathione_Transferase_(cytos"/>
    <property type="match status" value="1"/>
</dbReference>
<dbReference type="KEGG" id="cel:CELE_C54D10.1"/>
<evidence type="ECO:0000313" key="7">
    <source>
        <dbReference type="Proteomes" id="UP000001940"/>
    </source>
</evidence>
<evidence type="ECO:0007829" key="9">
    <source>
        <dbReference type="PeptideAtlas" id="G5ECX9"/>
    </source>
</evidence>
<evidence type="ECO:0000313" key="6">
    <source>
        <dbReference type="EMBL" id="CAA99803.1"/>
    </source>
</evidence>
<comment type="similarity">
    <text evidence="1">Belongs to the FAX family.</text>
</comment>
<dbReference type="CDD" id="cd03193">
    <property type="entry name" value="GST_C_Metaxin"/>
    <property type="match status" value="1"/>
</dbReference>
<dbReference type="InterPro" id="IPR050931">
    <property type="entry name" value="Mito_Protein_Transport_Metaxin"/>
</dbReference>
<dbReference type="InterPro" id="IPR040079">
    <property type="entry name" value="Glutathione_S-Trfase"/>
</dbReference>
<reference evidence="6 7" key="1">
    <citation type="journal article" date="1998" name="Science">
        <title>Genome sequence of the nematode C. elegans: a platform for investigating biology.</title>
        <authorList>
            <consortium name="The C. elegans sequencing consortium"/>
            <person name="Sulson J.E."/>
            <person name="Waterston R."/>
        </authorList>
    </citation>
    <scope>NUCLEOTIDE SEQUENCE [LARGE SCALE GENOMIC DNA]</scope>
    <source>
        <strain evidence="6 7">Bristol N2</strain>
    </source>
</reference>
<dbReference type="eggNOG" id="KOG4244">
    <property type="taxonomic scope" value="Eukaryota"/>
</dbReference>
<dbReference type="Pfam" id="PF17172">
    <property type="entry name" value="GST_N_4"/>
    <property type="match status" value="1"/>
</dbReference>
<dbReference type="Pfam" id="PF17171">
    <property type="entry name" value="GST_C_6"/>
    <property type="match status" value="1"/>
</dbReference>
<evidence type="ECO:0000313" key="5">
    <source>
        <dbReference type="EMBL" id="AAU43723.1"/>
    </source>
</evidence>
<keyword evidence="9" id="KW-1267">Proteomics identification</keyword>
<reference evidence="6" key="2">
    <citation type="submission" date="2003-03" db="EMBL/GenBank/DDBJ databases">
        <authorList>
            <person name="Sulson J.E."/>
            <person name="Waterston R."/>
        </authorList>
    </citation>
    <scope>NUCLEOTIDE SEQUENCE</scope>
    <source>
        <strain evidence="6">Bristol N2</strain>
    </source>
</reference>
<dbReference type="SUPFAM" id="SSF47616">
    <property type="entry name" value="GST C-terminal domain-like"/>
    <property type="match status" value="1"/>
</dbReference>
<dbReference type="SUPFAM" id="SSF52833">
    <property type="entry name" value="Thioredoxin-like"/>
    <property type="match status" value="1"/>
</dbReference>
<reference evidence="6" key="4">
    <citation type="submission" date="2024-10" db="EMBL/GenBank/DDBJ databases">
        <authorList>
            <consortium name="WormBase Consortium"/>
            <person name="WormBase"/>
        </authorList>
    </citation>
    <scope>NUCLEOTIDE SEQUENCE</scope>
    <source>
        <strain evidence="6">Bristol N2</strain>
    </source>
</reference>
<dbReference type="GeneID" id="183779"/>
<dbReference type="GO" id="GO:1990170">
    <property type="term" value="P:stress response to cadmium ion"/>
    <property type="evidence" value="ECO:0000315"/>
    <property type="project" value="WormBase"/>
</dbReference>
<dbReference type="PaxDb" id="6239-C54D10.1"/>
<dbReference type="GO" id="GO:0060625">
    <property type="term" value="P:regulation of protein deneddylation"/>
    <property type="evidence" value="ECO:0000316"/>
    <property type="project" value="WormBase"/>
</dbReference>
<protein>
    <submittedName>
        <fullName evidence="6">CaDmium Responsive</fullName>
    </submittedName>
    <submittedName>
        <fullName evidence="5">Cadmium-inducible lysosomal protein CDR-2</fullName>
    </submittedName>
</protein>
<dbReference type="InterPro" id="IPR026928">
    <property type="entry name" value="FAX/IsoI-like"/>
</dbReference>
<dbReference type="InterPro" id="IPR012336">
    <property type="entry name" value="Thioredoxin-like_fold"/>
</dbReference>
<name>G5ECX9_CAEEL</name>
<proteinExistence type="evidence at protein level"/>
<dbReference type="SFLD" id="SFLDG01200">
    <property type="entry name" value="SUF1.1"/>
    <property type="match status" value="1"/>
</dbReference>
<keyword evidence="7" id="KW-1185">Reference proteome</keyword>
<dbReference type="PANTHER" id="PTHR12289">
    <property type="entry name" value="METAXIN RELATED"/>
    <property type="match status" value="1"/>
</dbReference>
<sequence length="278" mass="32272">MVCSCTIKAALIVGAVGFFIYRKMFKKPSIKPKPEAYKKDYKKDTVYLYQFKRTRKCPNLSPFCIKVEILCRAYNIPYEICDDKLRWSRNGSIPFIELNGEHIADTDLIEMRLRRHFNIPSLPAAQEAHSVALTRLADNHLFNLLIRYKIIGDEFFHILVRSIGIPKFLQPLLFPLIRASFGKKVYQRSTGSIGDFELKEMDDILHRDFQTIQDYLGDQKFLFGDKVTAADAAVFGQIASVIYPFRCSINDALENDFPKILEYCERVRQEIYPNDFTI</sequence>
<dbReference type="Gene3D" id="1.20.1050.10">
    <property type="match status" value="1"/>
</dbReference>
<dbReference type="InterPro" id="IPR036249">
    <property type="entry name" value="Thioredoxin-like_sf"/>
</dbReference>
<dbReference type="PIR" id="T20214">
    <property type="entry name" value="T20214"/>
</dbReference>
<dbReference type="InterPro" id="IPR033468">
    <property type="entry name" value="Metaxin_GST"/>
</dbReference>
<evidence type="ECO:0000256" key="1">
    <source>
        <dbReference type="ARBA" id="ARBA00006475"/>
    </source>
</evidence>
<gene>
    <name evidence="6 8" type="primary">cdr-2</name>
    <name evidence="8" type="ORF">C54D10.1</name>
    <name evidence="6" type="ORF">CELE_C54D10.1</name>
</gene>
<feature type="domain" description="Thioredoxin-like fold" evidence="4">
    <location>
        <begin position="62"/>
        <end position="154"/>
    </location>
</feature>
<dbReference type="SFLD" id="SFLDG01180">
    <property type="entry name" value="SUF1"/>
    <property type="match status" value="1"/>
</dbReference>
<evidence type="ECO:0000259" key="4">
    <source>
        <dbReference type="Pfam" id="PF17172"/>
    </source>
</evidence>
<keyword evidence="2" id="KW-0812">Transmembrane</keyword>
<feature type="transmembrane region" description="Helical" evidence="2">
    <location>
        <begin position="6"/>
        <end position="25"/>
    </location>
</feature>
<dbReference type="FunCoup" id="G5ECX9">
    <property type="interactions" value="130"/>
</dbReference>
<dbReference type="OrthoDB" id="5809458at2759"/>
<keyword evidence="2" id="KW-0472">Membrane</keyword>
<evidence type="ECO:0000259" key="3">
    <source>
        <dbReference type="Pfam" id="PF17171"/>
    </source>
</evidence>
<dbReference type="FunFam" id="1.20.1050.10:FF:000115">
    <property type="entry name" value="CaDmium Responsive"/>
    <property type="match status" value="1"/>
</dbReference>
<dbReference type="CTD" id="183779"/>
<reference evidence="5" key="3">
    <citation type="journal article" date="2005" name="Biochim. Biophys. Acta">
        <title>Identification and characterization of a family of Caenorhabditis elegans genes that is homologous to the cadmium-responsive gene cdr-1.</title>
        <authorList>
            <person name="Dong J."/>
            <person name="Song M.O."/>
            <person name="Freedman J.H."/>
        </authorList>
    </citation>
    <scope>NUCLEOTIDE SEQUENCE</scope>
</reference>
<dbReference type="AGR" id="WB:WBGene00008296"/>
<dbReference type="InterPro" id="IPR036282">
    <property type="entry name" value="Glutathione-S-Trfase_C_sf"/>
</dbReference>
<dbReference type="CDD" id="cd03080">
    <property type="entry name" value="GST_N_Metaxin_like"/>
    <property type="match status" value="1"/>
</dbReference>
<dbReference type="HOGENOM" id="CLU_044137_1_0_1"/>
<dbReference type="OMA" id="YQFKRTR"/>
<feature type="domain" description="Metaxin glutathione S-transferase" evidence="3">
    <location>
        <begin position="206"/>
        <end position="267"/>
    </location>
</feature>
<dbReference type="STRING" id="6239.C54D10.1.1"/>